<accession>A0A7X1AZD7</accession>
<name>A0A7X1AZD7_9BACT</name>
<sequence length="223" mass="24849">MARHLDPIGINYAFTGGAVVNLLLDDPELGPARPTDDVDVIVEVVSGRDYAAVEESLRNAGFKNATDGPLCRWRLGKLVVDVMPTSGERYGLNTKWFAEALQTAETVRYAHTTLRIVSPIGFLATKYLTFTERGKGDFLGSHDLEDFIAVIDGRSRIVEEIQASRRDFQNYLVDGVRSLLAEPDFREALPGFLLSDSASQSRLPLLRKKLEGISLIEIREIRR</sequence>
<dbReference type="Proteomes" id="UP000525652">
    <property type="component" value="Unassembled WGS sequence"/>
</dbReference>
<dbReference type="Gene3D" id="3.30.460.40">
    <property type="match status" value="1"/>
</dbReference>
<dbReference type="RefSeq" id="WP_185693382.1">
    <property type="nucleotide sequence ID" value="NZ_JACHVA010000101.1"/>
</dbReference>
<comment type="caution">
    <text evidence="1">The sequence shown here is derived from an EMBL/GenBank/DDBJ whole genome shotgun (WGS) entry which is preliminary data.</text>
</comment>
<evidence type="ECO:0000313" key="2">
    <source>
        <dbReference type="Proteomes" id="UP000525652"/>
    </source>
</evidence>
<proteinExistence type="predicted"/>
<protein>
    <recommendedName>
        <fullName evidence="3">Nucleotidyl transferase AbiEii/AbiGii toxin family protein</fullName>
    </recommendedName>
</protein>
<gene>
    <name evidence="1" type="ORF">H5P30_13115</name>
</gene>
<reference evidence="1 2" key="1">
    <citation type="submission" date="2020-07" db="EMBL/GenBank/DDBJ databases">
        <authorList>
            <person name="Feng X."/>
        </authorList>
    </citation>
    <scope>NUCLEOTIDE SEQUENCE [LARGE SCALE GENOMIC DNA]</scope>
    <source>
        <strain evidence="1 2">JCM14086</strain>
    </source>
</reference>
<keyword evidence="2" id="KW-1185">Reference proteome</keyword>
<dbReference type="EMBL" id="JACHVA010000101">
    <property type="protein sequence ID" value="MBC2602717.1"/>
    <property type="molecule type" value="Genomic_DNA"/>
</dbReference>
<organism evidence="1 2">
    <name type="scientific">Puniceicoccus vermicola</name>
    <dbReference type="NCBI Taxonomy" id="388746"/>
    <lineage>
        <taxon>Bacteria</taxon>
        <taxon>Pseudomonadati</taxon>
        <taxon>Verrucomicrobiota</taxon>
        <taxon>Opitutia</taxon>
        <taxon>Puniceicoccales</taxon>
        <taxon>Puniceicoccaceae</taxon>
        <taxon>Puniceicoccus</taxon>
    </lineage>
</organism>
<evidence type="ECO:0008006" key="3">
    <source>
        <dbReference type="Google" id="ProtNLM"/>
    </source>
</evidence>
<dbReference type="InterPro" id="IPR043519">
    <property type="entry name" value="NT_sf"/>
</dbReference>
<dbReference type="SUPFAM" id="SSF81301">
    <property type="entry name" value="Nucleotidyltransferase"/>
    <property type="match status" value="1"/>
</dbReference>
<dbReference type="AlphaFoldDB" id="A0A7X1AZD7"/>
<evidence type="ECO:0000313" key="1">
    <source>
        <dbReference type="EMBL" id="MBC2602717.1"/>
    </source>
</evidence>